<evidence type="ECO:0000256" key="1">
    <source>
        <dbReference type="SAM" id="MobiDB-lite"/>
    </source>
</evidence>
<keyword evidence="2" id="KW-0472">Membrane</keyword>
<feature type="compositionally biased region" description="Low complexity" evidence="1">
    <location>
        <begin position="107"/>
        <end position="122"/>
    </location>
</feature>
<evidence type="ECO:0000313" key="4">
    <source>
        <dbReference type="EMBL" id="MFC6315462.1"/>
    </source>
</evidence>
<dbReference type="RefSeq" id="WP_125602038.1">
    <property type="nucleotide sequence ID" value="NZ_JBHSSM010000018.1"/>
</dbReference>
<comment type="caution">
    <text evidence="4">The sequence shown here is derived from an EMBL/GenBank/DDBJ whole genome shotgun (WGS) entry which is preliminary data.</text>
</comment>
<feature type="transmembrane region" description="Helical" evidence="2">
    <location>
        <begin position="216"/>
        <end position="235"/>
    </location>
</feature>
<name>A0ABW1UND0_9LACO</name>
<dbReference type="Pfam" id="PF13248">
    <property type="entry name" value="Zn_ribbon_3"/>
    <property type="match status" value="1"/>
</dbReference>
<evidence type="ECO:0000259" key="3">
    <source>
        <dbReference type="Pfam" id="PF13248"/>
    </source>
</evidence>
<dbReference type="InterPro" id="IPR046481">
    <property type="entry name" value="DUF6574"/>
</dbReference>
<feature type="transmembrane region" description="Helical" evidence="2">
    <location>
        <begin position="282"/>
        <end position="302"/>
    </location>
</feature>
<evidence type="ECO:0000256" key="2">
    <source>
        <dbReference type="SAM" id="Phobius"/>
    </source>
</evidence>
<keyword evidence="5" id="KW-1185">Reference proteome</keyword>
<dbReference type="InterPro" id="IPR059113">
    <property type="entry name" value="Znf_ribbon"/>
</dbReference>
<dbReference type="Pfam" id="PF20214">
    <property type="entry name" value="DUF6574"/>
    <property type="match status" value="1"/>
</dbReference>
<feature type="region of interest" description="Disordered" evidence="1">
    <location>
        <begin position="28"/>
        <end position="131"/>
    </location>
</feature>
<feature type="compositionally biased region" description="Polar residues" evidence="1">
    <location>
        <begin position="42"/>
        <end position="68"/>
    </location>
</feature>
<feature type="transmembrane region" description="Helical" evidence="2">
    <location>
        <begin position="172"/>
        <end position="195"/>
    </location>
</feature>
<proteinExistence type="predicted"/>
<evidence type="ECO:0000313" key="5">
    <source>
        <dbReference type="Proteomes" id="UP001596310"/>
    </source>
</evidence>
<accession>A0ABW1UND0</accession>
<protein>
    <submittedName>
        <fullName evidence="4">DUF6574 domain-containing protein</fullName>
    </submittedName>
</protein>
<sequence>MEKCPNCGQELPATATEFCPHCGYQLTQAQPTSSKDEAPAGTASQNAATPDPAISTTAPVQPVTHASTAGQSGAVDSSADSSADSDKGYDEGSGVGSEAGSDREPTAPASADHAKEAAAAQEPDADEDDEYIDVQPSPTWAFIKAYCRSLNNSVIHPHLEAPTGNWDGLINLGLIAVFTSLALARFASKLVNLLMMNLNLMGLNLNLQLKSSLMGFWFILILVLLVFVIRVLALWAYQHLALRQTTSFLTAVNQLFMPISLAVYTSIVGFVLSLVITPSTFLAFLIVAPLILLDVAFVGSLWVNSQGQAGGQRFYLILITVVLTTVILGIVSRMLLGTMLQQSNIMNMMSHFMGN</sequence>
<feature type="transmembrane region" description="Helical" evidence="2">
    <location>
        <begin position="255"/>
        <end position="275"/>
    </location>
</feature>
<organism evidence="4 5">
    <name type="scientific">Lapidilactobacillus achengensis</name>
    <dbReference type="NCBI Taxonomy" id="2486000"/>
    <lineage>
        <taxon>Bacteria</taxon>
        <taxon>Bacillati</taxon>
        <taxon>Bacillota</taxon>
        <taxon>Bacilli</taxon>
        <taxon>Lactobacillales</taxon>
        <taxon>Lactobacillaceae</taxon>
        <taxon>Lapidilactobacillus</taxon>
    </lineage>
</organism>
<gene>
    <name evidence="4" type="ORF">ACFQHW_07795</name>
</gene>
<dbReference type="EMBL" id="JBHSSM010000018">
    <property type="protein sequence ID" value="MFC6315462.1"/>
    <property type="molecule type" value="Genomic_DNA"/>
</dbReference>
<feature type="domain" description="Putative zinc-ribbon" evidence="3">
    <location>
        <begin position="3"/>
        <end position="26"/>
    </location>
</feature>
<keyword evidence="2" id="KW-1133">Transmembrane helix</keyword>
<keyword evidence="2" id="KW-0812">Transmembrane</keyword>
<feature type="compositionally biased region" description="Low complexity" evidence="1">
    <location>
        <begin position="69"/>
        <end position="82"/>
    </location>
</feature>
<feature type="transmembrane region" description="Helical" evidence="2">
    <location>
        <begin position="314"/>
        <end position="336"/>
    </location>
</feature>
<reference evidence="5" key="1">
    <citation type="journal article" date="2019" name="Int. J. Syst. Evol. Microbiol.">
        <title>The Global Catalogue of Microorganisms (GCM) 10K type strain sequencing project: providing services to taxonomists for standard genome sequencing and annotation.</title>
        <authorList>
            <consortium name="The Broad Institute Genomics Platform"/>
            <consortium name="The Broad Institute Genome Sequencing Center for Infectious Disease"/>
            <person name="Wu L."/>
            <person name="Ma J."/>
        </authorList>
    </citation>
    <scope>NUCLEOTIDE SEQUENCE [LARGE SCALE GENOMIC DNA]</scope>
    <source>
        <strain evidence="5">CCM 8897</strain>
    </source>
</reference>
<dbReference type="Proteomes" id="UP001596310">
    <property type="component" value="Unassembled WGS sequence"/>
</dbReference>